<evidence type="ECO:0000313" key="5">
    <source>
        <dbReference type="Proteomes" id="UP000288082"/>
    </source>
</evidence>
<dbReference type="Proteomes" id="UP000288082">
    <property type="component" value="Unassembled WGS sequence"/>
</dbReference>
<dbReference type="InterPro" id="IPR038495">
    <property type="entry name" value="ATPase_E_C"/>
</dbReference>
<dbReference type="EMBL" id="PEMW01000111">
    <property type="protein sequence ID" value="RTI57885.1"/>
    <property type="molecule type" value="Genomic_DNA"/>
</dbReference>
<dbReference type="EMBL" id="PELM01000486">
    <property type="protein sequence ID" value="RTG98893.1"/>
    <property type="molecule type" value="Genomic_DNA"/>
</dbReference>
<evidence type="ECO:0000256" key="1">
    <source>
        <dbReference type="SAM" id="Coils"/>
    </source>
</evidence>
<evidence type="ECO:0000313" key="3">
    <source>
        <dbReference type="EMBL" id="RTI57885.1"/>
    </source>
</evidence>
<dbReference type="SUPFAM" id="SSF160527">
    <property type="entry name" value="V-type ATPase subunit E-like"/>
    <property type="match status" value="1"/>
</dbReference>
<accession>A0A348XQ16</accession>
<gene>
    <name evidence="3" type="ORF">CSW14_04420</name>
    <name evidence="2" type="ORF">CSW50_14140</name>
</gene>
<dbReference type="Proteomes" id="UP000287467">
    <property type="component" value="Unassembled WGS sequence"/>
</dbReference>
<sequence>MWGGAFFQGGQMSKLEAILSQEVEAEIQAVLQEAKAKAEALRSEAKAKAEGLLSARKRALEAGLQAAIRRAESAGELLLATARTEAKGEVLSQVKAKVEEALRALPNSPDWPQVLRKLAEEALAALGEPEALASHPDNLPHLEGLARERGLELRADPALRLGVRAIGKGGRTQVENALLSRLERAWDALSSKVAQVLWG</sequence>
<dbReference type="AlphaFoldDB" id="A0A348XQ16"/>
<evidence type="ECO:0000313" key="4">
    <source>
        <dbReference type="Proteomes" id="UP000287467"/>
    </source>
</evidence>
<proteinExistence type="predicted"/>
<reference evidence="4 5" key="1">
    <citation type="journal article" date="2019" name="Extremophiles">
        <title>Biogeography of thermophiles and predominance of Thermus scotoductus in domestic water heaters.</title>
        <authorList>
            <person name="Wilpiszeski R.L."/>
            <person name="Zhang Z."/>
            <person name="House C.H."/>
        </authorList>
    </citation>
    <scope>NUCLEOTIDE SEQUENCE [LARGE SCALE GENOMIC DNA]</scope>
    <source>
        <strain evidence="3 4">1_S1</strain>
        <strain evidence="2 5">38_S38</strain>
    </source>
</reference>
<keyword evidence="1" id="KW-0175">Coiled coil</keyword>
<dbReference type="Gene3D" id="1.20.5.620">
    <property type="entry name" value="F1F0 ATP synthase subunit B, membrane domain"/>
    <property type="match status" value="1"/>
</dbReference>
<name>A0A348XQ16_THESC</name>
<protein>
    <submittedName>
        <fullName evidence="2">V-type ATP synthase subunit E</fullName>
    </submittedName>
</protein>
<dbReference type="Gene3D" id="3.30.2320.30">
    <property type="entry name" value="ATP synthase, E subunit, C-terminal"/>
    <property type="match status" value="1"/>
</dbReference>
<feature type="coiled-coil region" evidence="1">
    <location>
        <begin position="24"/>
        <end position="51"/>
    </location>
</feature>
<comment type="caution">
    <text evidence="2">The sequence shown here is derived from an EMBL/GenBank/DDBJ whole genome shotgun (WGS) entry which is preliminary data.</text>
</comment>
<evidence type="ECO:0000313" key="2">
    <source>
        <dbReference type="EMBL" id="RTG98893.1"/>
    </source>
</evidence>
<organism evidence="2 5">
    <name type="scientific">Thermus scotoductus</name>
    <dbReference type="NCBI Taxonomy" id="37636"/>
    <lineage>
        <taxon>Bacteria</taxon>
        <taxon>Thermotogati</taxon>
        <taxon>Deinococcota</taxon>
        <taxon>Deinococci</taxon>
        <taxon>Thermales</taxon>
        <taxon>Thermaceae</taxon>
        <taxon>Thermus</taxon>
    </lineage>
</organism>